<protein>
    <submittedName>
        <fullName evidence="1">Uncharacterized protein</fullName>
    </submittedName>
</protein>
<gene>
    <name evidence="1" type="ORF">AS189_08685</name>
</gene>
<organism evidence="1 2">
    <name type="scientific">Arthrobacter alpinus</name>
    <dbReference type="NCBI Taxonomy" id="656366"/>
    <lineage>
        <taxon>Bacteria</taxon>
        <taxon>Bacillati</taxon>
        <taxon>Actinomycetota</taxon>
        <taxon>Actinomycetes</taxon>
        <taxon>Micrococcales</taxon>
        <taxon>Micrococcaceae</taxon>
        <taxon>Arthrobacter</taxon>
    </lineage>
</organism>
<dbReference type="InterPro" id="IPR029058">
    <property type="entry name" value="AB_hydrolase_fold"/>
</dbReference>
<dbReference type="OrthoDB" id="9804723at2"/>
<dbReference type="Proteomes" id="UP000059574">
    <property type="component" value="Chromosome"/>
</dbReference>
<evidence type="ECO:0000313" key="2">
    <source>
        <dbReference type="Proteomes" id="UP000059574"/>
    </source>
</evidence>
<sequence length="233" mass="24475">MSKTRIVFVHGMDSYGAAAWPAQHLLAGHYDCLFLKRTGFDAVAPVAATDFAADANIVIEALGHGGHVVAHAQGAVAAMMAAVQRPDLVRSLVLIEPLLPSLTAELPASAAYSQRVAELFARSAKLGDAEFLMEFNTLLAVTTAGAAEPVARRAARARLQLPSSAAPLLIIAGVPTLVLTGGWEPLYEEVAGYLESTGAKHVVLRSGHRPHDTAAGAAQIEQFIEATERSAVH</sequence>
<reference evidence="1 2" key="2">
    <citation type="journal article" date="2016" name="J. Biotechnol.">
        <title>Complete genome sequence of Arthrobacter alpinus ERGS4:06, a yellow pigmented bacterium tolerant to cold and radiations isolated from Sikkim Himalaya.</title>
        <authorList>
            <person name="Kumar R."/>
            <person name="Singh D."/>
            <person name="Swarnkar M.K."/>
            <person name="Singh A.K."/>
            <person name="Kumar S."/>
        </authorList>
    </citation>
    <scope>NUCLEOTIDE SEQUENCE [LARGE SCALE GENOMIC DNA]</scope>
    <source>
        <strain evidence="1 2">ERGS4:06</strain>
    </source>
</reference>
<dbReference type="SUPFAM" id="SSF53474">
    <property type="entry name" value="alpha/beta-Hydrolases"/>
    <property type="match status" value="1"/>
</dbReference>
<dbReference type="EMBL" id="CP013200">
    <property type="protein sequence ID" value="ALO66552.1"/>
    <property type="molecule type" value="Genomic_DNA"/>
</dbReference>
<name>A0A0S2LZ60_9MICC</name>
<accession>A0A0S2LZ60</accession>
<reference evidence="2" key="1">
    <citation type="submission" date="2015-11" db="EMBL/GenBank/DDBJ databases">
        <authorList>
            <person name="Kumar R."/>
            <person name="Singh D."/>
            <person name="Swarnkar M.K."/>
            <person name="Singh A.K."/>
            <person name="Kumar S."/>
        </authorList>
    </citation>
    <scope>NUCLEOTIDE SEQUENCE [LARGE SCALE GENOMIC DNA]</scope>
    <source>
        <strain evidence="2">ERGS4:06</strain>
    </source>
</reference>
<proteinExistence type="predicted"/>
<dbReference type="Gene3D" id="3.40.50.1820">
    <property type="entry name" value="alpha/beta hydrolase"/>
    <property type="match status" value="1"/>
</dbReference>
<evidence type="ECO:0000313" key="1">
    <source>
        <dbReference type="EMBL" id="ALO66552.1"/>
    </source>
</evidence>
<dbReference type="AlphaFoldDB" id="A0A0S2LZ60"/>
<dbReference type="RefSeq" id="WP_062287588.1">
    <property type="nucleotide sequence ID" value="NZ_CP013200.1"/>
</dbReference>